<feature type="domain" description="CAAX prenyl protease 2/Lysostaphin resistance protein A-like" evidence="2">
    <location>
        <begin position="125"/>
        <end position="239"/>
    </location>
</feature>
<accession>A0A5C8ZEI4</accession>
<gene>
    <name evidence="3" type="ORF">FMM08_15795</name>
</gene>
<feature type="transmembrane region" description="Helical" evidence="1">
    <location>
        <begin position="229"/>
        <end position="247"/>
    </location>
</feature>
<evidence type="ECO:0000256" key="1">
    <source>
        <dbReference type="SAM" id="Phobius"/>
    </source>
</evidence>
<dbReference type="InterPro" id="IPR003675">
    <property type="entry name" value="Rce1/LyrA-like_dom"/>
</dbReference>
<keyword evidence="1" id="KW-0472">Membrane</keyword>
<feature type="transmembrane region" description="Helical" evidence="1">
    <location>
        <begin position="123"/>
        <end position="140"/>
    </location>
</feature>
<protein>
    <recommendedName>
        <fullName evidence="2">CAAX prenyl protease 2/Lysostaphin resistance protein A-like domain-containing protein</fullName>
    </recommendedName>
</protein>
<feature type="transmembrane region" description="Helical" evidence="1">
    <location>
        <begin position="20"/>
        <end position="39"/>
    </location>
</feature>
<dbReference type="AlphaFoldDB" id="A0A5C8ZEI4"/>
<sequence length="290" mass="28746">MPPARSSGDRLTGDLARAAASWVSLVLALGLSGVALAAARDAGASGDAARAVPAAVVLSVTAPLVLLAHGRSRWQSVLALRRPVLALAGAAVGLGAAGLVLLADHLAGGAAGFAVTGVDPWRLVQWLVVALLLAAAMEAVPQELALRGGVFGGLRGHLPGWLAGLVTTGAAVAAPACSVWATAQLGEWMDVAVPPATFAPAGQDPVSHAVLLAALGTVLLLVRSVVGSVWACVGFHLAFGAVSGLLLGDPATTGLPVQTGEGAELLVVAHLAVTAAVLGAVLLRRRGGRR</sequence>
<evidence type="ECO:0000313" key="3">
    <source>
        <dbReference type="EMBL" id="TXR55326.1"/>
    </source>
</evidence>
<dbReference type="GO" id="GO:0004175">
    <property type="term" value="F:endopeptidase activity"/>
    <property type="evidence" value="ECO:0007669"/>
    <property type="project" value="UniProtKB-ARBA"/>
</dbReference>
<feature type="transmembrane region" description="Helical" evidence="1">
    <location>
        <begin position="205"/>
        <end position="222"/>
    </location>
</feature>
<dbReference type="RefSeq" id="WP_147927332.1">
    <property type="nucleotide sequence ID" value="NZ_VKAC01000009.1"/>
</dbReference>
<dbReference type="GO" id="GO:0080120">
    <property type="term" value="P:CAAX-box protein maturation"/>
    <property type="evidence" value="ECO:0007669"/>
    <property type="project" value="UniProtKB-ARBA"/>
</dbReference>
<name>A0A5C8ZEI4_9ACTN</name>
<keyword evidence="1" id="KW-1133">Transmembrane helix</keyword>
<proteinExistence type="predicted"/>
<keyword evidence="1" id="KW-0812">Transmembrane</keyword>
<feature type="transmembrane region" description="Helical" evidence="1">
    <location>
        <begin position="51"/>
        <end position="72"/>
    </location>
</feature>
<dbReference type="EMBL" id="VKAC01000009">
    <property type="protein sequence ID" value="TXR55326.1"/>
    <property type="molecule type" value="Genomic_DNA"/>
</dbReference>
<dbReference type="OrthoDB" id="3698126at2"/>
<dbReference type="Proteomes" id="UP000321234">
    <property type="component" value="Unassembled WGS sequence"/>
</dbReference>
<keyword evidence="4" id="KW-1185">Reference proteome</keyword>
<feature type="transmembrane region" description="Helical" evidence="1">
    <location>
        <begin position="161"/>
        <end position="185"/>
    </location>
</feature>
<dbReference type="Pfam" id="PF02517">
    <property type="entry name" value="Rce1-like"/>
    <property type="match status" value="1"/>
</dbReference>
<evidence type="ECO:0000313" key="4">
    <source>
        <dbReference type="Proteomes" id="UP000321234"/>
    </source>
</evidence>
<evidence type="ECO:0000259" key="2">
    <source>
        <dbReference type="Pfam" id="PF02517"/>
    </source>
</evidence>
<organism evidence="3 4">
    <name type="scientific">Quadrisphaera setariae</name>
    <dbReference type="NCBI Taxonomy" id="2593304"/>
    <lineage>
        <taxon>Bacteria</taxon>
        <taxon>Bacillati</taxon>
        <taxon>Actinomycetota</taxon>
        <taxon>Actinomycetes</taxon>
        <taxon>Kineosporiales</taxon>
        <taxon>Kineosporiaceae</taxon>
        <taxon>Quadrisphaera</taxon>
    </lineage>
</organism>
<comment type="caution">
    <text evidence="3">The sequence shown here is derived from an EMBL/GenBank/DDBJ whole genome shotgun (WGS) entry which is preliminary data.</text>
</comment>
<feature type="transmembrane region" description="Helical" evidence="1">
    <location>
        <begin position="267"/>
        <end position="283"/>
    </location>
</feature>
<feature type="transmembrane region" description="Helical" evidence="1">
    <location>
        <begin position="84"/>
        <end position="103"/>
    </location>
</feature>
<reference evidence="3 4" key="1">
    <citation type="submission" date="2019-07" db="EMBL/GenBank/DDBJ databases">
        <title>Quadrisphaera sp. strain DD2A genome sequencing and assembly.</title>
        <authorList>
            <person name="Kim I."/>
        </authorList>
    </citation>
    <scope>NUCLEOTIDE SEQUENCE [LARGE SCALE GENOMIC DNA]</scope>
    <source>
        <strain evidence="3 4">DD2A</strain>
    </source>
</reference>